<dbReference type="RefSeq" id="WP_020582844.1">
    <property type="nucleotide sequence ID" value="NZ_JOJP01000001.1"/>
</dbReference>
<dbReference type="eggNOG" id="ENOG502ZNDZ">
    <property type="taxonomic scope" value="Bacteria"/>
</dbReference>
<dbReference type="AlphaFoldDB" id="A0A081KAU5"/>
<keyword evidence="1" id="KW-1133">Transmembrane helix</keyword>
<dbReference type="EMBL" id="JOJP01000001">
    <property type="protein sequence ID" value="KEI71271.1"/>
    <property type="molecule type" value="Genomic_DNA"/>
</dbReference>
<evidence type="ECO:0000313" key="2">
    <source>
        <dbReference type="EMBL" id="KEI71271.1"/>
    </source>
</evidence>
<comment type="caution">
    <text evidence="2">The sequence shown here is derived from an EMBL/GenBank/DDBJ whole genome shotgun (WGS) entry which is preliminary data.</text>
</comment>
<reference evidence="2 3" key="1">
    <citation type="submission" date="2014-06" db="EMBL/GenBank/DDBJ databases">
        <title>Whole Genome Sequences of Three Symbiotic Endozoicomonas Bacteria.</title>
        <authorList>
            <person name="Neave M.J."/>
            <person name="Apprill A."/>
            <person name="Voolstra C.R."/>
        </authorList>
    </citation>
    <scope>NUCLEOTIDE SEQUENCE [LARGE SCALE GENOMIC DNA]</scope>
    <source>
        <strain evidence="2 3">DSM 22380</strain>
    </source>
</reference>
<feature type="transmembrane region" description="Helical" evidence="1">
    <location>
        <begin position="30"/>
        <end position="52"/>
    </location>
</feature>
<feature type="transmembrane region" description="Helical" evidence="1">
    <location>
        <begin position="64"/>
        <end position="85"/>
    </location>
</feature>
<name>A0A081KAU5_9GAMM</name>
<keyword evidence="3" id="KW-1185">Reference proteome</keyword>
<protein>
    <submittedName>
        <fullName evidence="2">Uncharacterized protein</fullName>
    </submittedName>
</protein>
<dbReference type="Proteomes" id="UP000027997">
    <property type="component" value="Unassembled WGS sequence"/>
</dbReference>
<gene>
    <name evidence="2" type="ORF">GV64_11420</name>
</gene>
<keyword evidence="1" id="KW-0812">Transmembrane</keyword>
<keyword evidence="1" id="KW-0472">Membrane</keyword>
<evidence type="ECO:0000256" key="1">
    <source>
        <dbReference type="SAM" id="Phobius"/>
    </source>
</evidence>
<evidence type="ECO:0000313" key="3">
    <source>
        <dbReference type="Proteomes" id="UP000027997"/>
    </source>
</evidence>
<accession>A0A081KAU5</accession>
<sequence>MARVEVGKGRSQIDNTVSGLSITIPSKKNYFLILFLAFWLMGWAFGEVMVLMSLFSPENNAPRLFLFAWLGGWTVGGAFAIYALLWNIKGQEIINISGIELQYIRRLPIFQRSKEFDLSSVTNLRVKVEESSMFGNYRGMEPWGISGGSIVFDYGYSTHKFGIKLDEAEAKHIVSTIRQRFKSL</sequence>
<organism evidence="2 3">
    <name type="scientific">Endozoicomonas elysicola</name>
    <dbReference type="NCBI Taxonomy" id="305900"/>
    <lineage>
        <taxon>Bacteria</taxon>
        <taxon>Pseudomonadati</taxon>
        <taxon>Pseudomonadota</taxon>
        <taxon>Gammaproteobacteria</taxon>
        <taxon>Oceanospirillales</taxon>
        <taxon>Endozoicomonadaceae</taxon>
        <taxon>Endozoicomonas</taxon>
    </lineage>
</organism>
<proteinExistence type="predicted"/>